<name>A0A075GCK0_9ARCH</name>
<accession>A0A075GCK0</accession>
<proteinExistence type="predicted"/>
<evidence type="ECO:0000313" key="3">
    <source>
        <dbReference type="EMBL" id="AIE99781.1"/>
    </source>
</evidence>
<dbReference type="InterPro" id="IPR057527">
    <property type="entry name" value="HVO_A0261-like_N"/>
</dbReference>
<dbReference type="PIRSF" id="PIRSF006692">
    <property type="entry name" value="TF_HTH_AF0396_prd"/>
    <property type="match status" value="1"/>
</dbReference>
<dbReference type="InterPro" id="IPR036390">
    <property type="entry name" value="WH_DNA-bd_sf"/>
</dbReference>
<evidence type="ECO:0000259" key="2">
    <source>
        <dbReference type="PROSITE" id="PS50987"/>
    </source>
</evidence>
<dbReference type="Pfam" id="PF25213">
    <property type="entry name" value="HVO_A0261_N"/>
    <property type="match status" value="1"/>
</dbReference>
<dbReference type="InterPro" id="IPR036388">
    <property type="entry name" value="WH-like_DNA-bd_sf"/>
</dbReference>
<feature type="coiled-coil region" evidence="1">
    <location>
        <begin position="28"/>
        <end position="59"/>
    </location>
</feature>
<dbReference type="Gene3D" id="1.10.10.10">
    <property type="entry name" value="Winged helix-like DNA-binding domain superfamily/Winged helix DNA-binding domain"/>
    <property type="match status" value="1"/>
</dbReference>
<dbReference type="InterPro" id="IPR001845">
    <property type="entry name" value="HTH_ArsR_DNA-bd_dom"/>
</dbReference>
<organism evidence="3">
    <name type="scientific">uncultured marine thaumarchaeote KM3_11_C04</name>
    <dbReference type="NCBI Taxonomy" id="1455990"/>
    <lineage>
        <taxon>Archaea</taxon>
        <taxon>Nitrososphaerota</taxon>
        <taxon>environmental samples</taxon>
    </lineage>
</organism>
<protein>
    <submittedName>
        <fullName evidence="3">Transcriptional regulator ArsR family</fullName>
    </submittedName>
</protein>
<dbReference type="PROSITE" id="PS50987">
    <property type="entry name" value="HTH_ARSR_2"/>
    <property type="match status" value="1"/>
</dbReference>
<keyword evidence="1" id="KW-0175">Coiled coil</keyword>
<sequence>MTKIYEKVSENFLELASLQRLNILFKLLERKRKRIEPLAKELDATKQEVHRNLVRLEQSGLITKDREGKYSLTTFGRTMCAEIPSILFLSQHRDYFSDHDFGDIPVKFVMRAGQLATGSHIKGITKTLEKWKSVYKNANKYIYEILSEIPADLFDPIVKKIKNGVKYEYIVSESAIVPEGRINMLEKSGFYQLMKKGLIQRKMKKSVQVVTILNEKEACVFFPDSNGEADITEMFYSDNDMFHEWCLDYFRYCWYGSDSFQESKLKD</sequence>
<reference evidence="3" key="1">
    <citation type="journal article" date="2014" name="Genome Biol. Evol.">
        <title>Pangenome evidence for extensive interdomain horizontal transfer affecting lineage core and shell genes in uncultured planktonic thaumarchaeota and euryarchaeota.</title>
        <authorList>
            <person name="Deschamps P."/>
            <person name="Zivanovic Y."/>
            <person name="Moreira D."/>
            <person name="Rodriguez-Valera F."/>
            <person name="Lopez-Garcia P."/>
        </authorList>
    </citation>
    <scope>NUCLEOTIDE SEQUENCE</scope>
</reference>
<dbReference type="SUPFAM" id="SSF46785">
    <property type="entry name" value="Winged helix' DNA-binding domain"/>
    <property type="match status" value="1"/>
</dbReference>
<dbReference type="AlphaFoldDB" id="A0A075GCK0"/>
<dbReference type="GO" id="GO:0003700">
    <property type="term" value="F:DNA-binding transcription factor activity"/>
    <property type="evidence" value="ECO:0007669"/>
    <property type="project" value="InterPro"/>
</dbReference>
<feature type="domain" description="HTH arsR-type" evidence="2">
    <location>
        <begin position="1"/>
        <end position="95"/>
    </location>
</feature>
<evidence type="ECO:0000256" key="1">
    <source>
        <dbReference type="SAM" id="Coils"/>
    </source>
</evidence>
<dbReference type="CDD" id="cd00090">
    <property type="entry name" value="HTH_ARSR"/>
    <property type="match status" value="1"/>
</dbReference>
<dbReference type="InterPro" id="IPR011991">
    <property type="entry name" value="ArsR-like_HTH"/>
</dbReference>
<dbReference type="EMBL" id="KF900572">
    <property type="protein sequence ID" value="AIE99781.1"/>
    <property type="molecule type" value="Genomic_DNA"/>
</dbReference>
<dbReference type="InterPro" id="IPR016490">
    <property type="entry name" value="Tscrpt_reg_HTH_AF0396-typ3"/>
</dbReference>